<evidence type="ECO:0000256" key="5">
    <source>
        <dbReference type="SAM" id="SignalP"/>
    </source>
</evidence>
<name>A0A7N2L1V1_QUELO</name>
<evidence type="ECO:0000256" key="2">
    <source>
        <dbReference type="ARBA" id="ARBA00023180"/>
    </source>
</evidence>
<organism evidence="7 8">
    <name type="scientific">Quercus lobata</name>
    <name type="common">Valley oak</name>
    <dbReference type="NCBI Taxonomy" id="97700"/>
    <lineage>
        <taxon>Eukaryota</taxon>
        <taxon>Viridiplantae</taxon>
        <taxon>Streptophyta</taxon>
        <taxon>Embryophyta</taxon>
        <taxon>Tracheophyta</taxon>
        <taxon>Spermatophyta</taxon>
        <taxon>Magnoliopsida</taxon>
        <taxon>eudicotyledons</taxon>
        <taxon>Gunneridae</taxon>
        <taxon>Pentapetalae</taxon>
        <taxon>rosids</taxon>
        <taxon>fabids</taxon>
        <taxon>Fagales</taxon>
        <taxon>Fagaceae</taxon>
        <taxon>Quercus</taxon>
    </lineage>
</organism>
<evidence type="ECO:0000256" key="4">
    <source>
        <dbReference type="SAM" id="Phobius"/>
    </source>
</evidence>
<feature type="chain" id="PRO_5029738954" description="Phytocyanin domain-containing protein" evidence="5">
    <location>
        <begin position="28"/>
        <end position="181"/>
    </location>
</feature>
<accession>A0A7N2L1V1</accession>
<dbReference type="EnsemblPlants" id="QL02p089066:mrna">
    <property type="protein sequence ID" value="QL02p089066:mrna"/>
    <property type="gene ID" value="QL02p089066"/>
</dbReference>
<dbReference type="OrthoDB" id="5421909at2759"/>
<dbReference type="Gene3D" id="2.60.40.420">
    <property type="entry name" value="Cupredoxins - blue copper proteins"/>
    <property type="match status" value="1"/>
</dbReference>
<dbReference type="Pfam" id="PF02298">
    <property type="entry name" value="Cu_bind_like"/>
    <property type="match status" value="1"/>
</dbReference>
<keyword evidence="1" id="KW-1015">Disulfide bond</keyword>
<feature type="compositionally biased region" description="Pro residues" evidence="3">
    <location>
        <begin position="140"/>
        <end position="157"/>
    </location>
</feature>
<keyword evidence="2" id="KW-0325">Glycoprotein</keyword>
<dbReference type="OMA" id="FITGEHD"/>
<dbReference type="AlphaFoldDB" id="A0A7N2L1V1"/>
<evidence type="ECO:0000256" key="1">
    <source>
        <dbReference type="ARBA" id="ARBA00023157"/>
    </source>
</evidence>
<feature type="signal peptide" evidence="5">
    <location>
        <begin position="1"/>
        <end position="27"/>
    </location>
</feature>
<feature type="region of interest" description="Disordered" evidence="3">
    <location>
        <begin position="132"/>
        <end position="161"/>
    </location>
</feature>
<gene>
    <name evidence="7" type="primary">LOC115977082</name>
</gene>
<dbReference type="KEGG" id="qlo:115977082"/>
<dbReference type="InterPro" id="IPR008972">
    <property type="entry name" value="Cupredoxin"/>
</dbReference>
<dbReference type="InParanoid" id="A0A7N2L1V1"/>
<keyword evidence="4" id="KW-1133">Transmembrane helix</keyword>
<evidence type="ECO:0000313" key="7">
    <source>
        <dbReference type="EnsemblPlants" id="QL02p089066:mrna"/>
    </source>
</evidence>
<feature type="transmembrane region" description="Helical" evidence="4">
    <location>
        <begin position="161"/>
        <end position="180"/>
    </location>
</feature>
<evidence type="ECO:0000313" key="8">
    <source>
        <dbReference type="Proteomes" id="UP000594261"/>
    </source>
</evidence>
<proteinExistence type="predicted"/>
<sequence length="181" mass="18778">MANPISMTIVVVVVLTALAAVVQVSEAVNYVVGDTTGWAVPSSSTFYTTWVNGKNFSLGDVLEFNFMTGQHDVATVSKTDYDACSIANAITNVTTGPYNYTINSNGPHYFICTFSNGGHCRSGQKLTISIGSSTEAASPGSPPTTPSSSPPPPPPPAGSSASPLAATLPLVFMTIALAFFY</sequence>
<dbReference type="Gramene" id="QL02p089066:mrna">
    <property type="protein sequence ID" value="QL02p089066:mrna"/>
    <property type="gene ID" value="QL02p089066"/>
</dbReference>
<dbReference type="GeneID" id="115977082"/>
<protein>
    <recommendedName>
        <fullName evidence="6">Phytocyanin domain-containing protein</fullName>
    </recommendedName>
</protein>
<feature type="domain" description="Phytocyanin" evidence="6">
    <location>
        <begin position="28"/>
        <end position="132"/>
    </location>
</feature>
<reference evidence="8" key="1">
    <citation type="journal article" date="2016" name="G3 (Bethesda)">
        <title>First Draft Assembly and Annotation of the Genome of a California Endemic Oak Quercus lobata Nee (Fagaceae).</title>
        <authorList>
            <person name="Sork V.L."/>
            <person name="Fitz-Gibbon S.T."/>
            <person name="Puiu D."/>
            <person name="Crepeau M."/>
            <person name="Gugger P.F."/>
            <person name="Sherman R."/>
            <person name="Stevens K."/>
            <person name="Langley C.H."/>
            <person name="Pellegrini M."/>
            <person name="Salzberg S.L."/>
        </authorList>
    </citation>
    <scope>NUCLEOTIDE SEQUENCE [LARGE SCALE GENOMIC DNA]</scope>
    <source>
        <strain evidence="8">cv. SW786</strain>
    </source>
</reference>
<dbReference type="GO" id="GO:0005886">
    <property type="term" value="C:plasma membrane"/>
    <property type="evidence" value="ECO:0007669"/>
    <property type="project" value="TreeGrafter"/>
</dbReference>
<keyword evidence="5" id="KW-0732">Signal</keyword>
<evidence type="ECO:0000256" key="3">
    <source>
        <dbReference type="SAM" id="MobiDB-lite"/>
    </source>
</evidence>
<dbReference type="PROSITE" id="PS51485">
    <property type="entry name" value="PHYTOCYANIN"/>
    <property type="match status" value="1"/>
</dbReference>
<dbReference type="InterPro" id="IPR039391">
    <property type="entry name" value="Phytocyanin-like"/>
</dbReference>
<reference evidence="7" key="2">
    <citation type="submission" date="2021-01" db="UniProtKB">
        <authorList>
            <consortium name="EnsemblPlants"/>
        </authorList>
    </citation>
    <scope>IDENTIFICATION</scope>
</reference>
<dbReference type="GO" id="GO:0009055">
    <property type="term" value="F:electron transfer activity"/>
    <property type="evidence" value="ECO:0007669"/>
    <property type="project" value="InterPro"/>
</dbReference>
<dbReference type="PANTHER" id="PTHR33021:SF496">
    <property type="entry name" value="OS08G0482700 PROTEIN"/>
    <property type="match status" value="1"/>
</dbReference>
<dbReference type="SUPFAM" id="SSF49503">
    <property type="entry name" value="Cupredoxins"/>
    <property type="match status" value="1"/>
</dbReference>
<dbReference type="FunFam" id="2.60.40.420:FF:000034">
    <property type="entry name" value="Cupredoxin superfamily protein"/>
    <property type="match status" value="1"/>
</dbReference>
<dbReference type="PANTHER" id="PTHR33021">
    <property type="entry name" value="BLUE COPPER PROTEIN"/>
    <property type="match status" value="1"/>
</dbReference>
<evidence type="ECO:0000259" key="6">
    <source>
        <dbReference type="PROSITE" id="PS51485"/>
    </source>
</evidence>
<keyword evidence="4" id="KW-0812">Transmembrane</keyword>
<keyword evidence="8" id="KW-1185">Reference proteome</keyword>
<keyword evidence="4" id="KW-0472">Membrane</keyword>
<dbReference type="Proteomes" id="UP000594261">
    <property type="component" value="Chromosome 2"/>
</dbReference>
<dbReference type="RefSeq" id="XP_030954594.1">
    <property type="nucleotide sequence ID" value="XM_031098734.1"/>
</dbReference>
<dbReference type="InterPro" id="IPR003245">
    <property type="entry name" value="Phytocyanin_dom"/>
</dbReference>